<dbReference type="PANTHER" id="PTHR12860">
    <property type="entry name" value="SIGNAL RECOGNITION PARTICLE 68 KDA PROTEIN"/>
    <property type="match status" value="1"/>
</dbReference>
<dbReference type="PANTHER" id="PTHR12860:SF0">
    <property type="entry name" value="SIGNAL RECOGNITION PARTICLE SUBUNIT SRP68"/>
    <property type="match status" value="1"/>
</dbReference>
<evidence type="ECO:0000313" key="2">
    <source>
        <dbReference type="EMBL" id="ELU08968.1"/>
    </source>
</evidence>
<proteinExistence type="predicted"/>
<sequence length="117" mass="13109">MLLLRAAVVIAFDVVFGELPFNVITKSTTEFELASHWPEPLEERLHLYQEDSSLATKKPNFTHFPPDFQPIACKPLFFDVALSLADYPSLEDKLDQKKQGGGISGFVKGWLWGGGKK</sequence>
<evidence type="ECO:0000313" key="4">
    <source>
        <dbReference type="Proteomes" id="UP000014760"/>
    </source>
</evidence>
<reference evidence="3" key="3">
    <citation type="submission" date="2015-06" db="UniProtKB">
        <authorList>
            <consortium name="EnsemblMetazoa"/>
        </authorList>
    </citation>
    <scope>IDENTIFICATION</scope>
</reference>
<name>R7US53_CAPTE</name>
<dbReference type="Pfam" id="PF16969">
    <property type="entry name" value="SRP68"/>
    <property type="match status" value="1"/>
</dbReference>
<dbReference type="GO" id="GO:0030942">
    <property type="term" value="F:endoplasmic reticulum signal peptide binding"/>
    <property type="evidence" value="ECO:0007669"/>
    <property type="project" value="InterPro"/>
</dbReference>
<feature type="chain" id="PRO_5008788305" evidence="1">
    <location>
        <begin position="18"/>
        <end position="117"/>
    </location>
</feature>
<dbReference type="Proteomes" id="UP000014760">
    <property type="component" value="Unassembled WGS sequence"/>
</dbReference>
<dbReference type="GO" id="GO:0008312">
    <property type="term" value="F:7S RNA binding"/>
    <property type="evidence" value="ECO:0007669"/>
    <property type="project" value="InterPro"/>
</dbReference>
<reference evidence="4" key="1">
    <citation type="submission" date="2012-12" db="EMBL/GenBank/DDBJ databases">
        <authorList>
            <person name="Hellsten U."/>
            <person name="Grimwood J."/>
            <person name="Chapman J.A."/>
            <person name="Shapiro H."/>
            <person name="Aerts A."/>
            <person name="Otillar R.P."/>
            <person name="Terry A.Y."/>
            <person name="Boore J.L."/>
            <person name="Simakov O."/>
            <person name="Marletaz F."/>
            <person name="Cho S.-J."/>
            <person name="Edsinger-Gonzales E."/>
            <person name="Havlak P."/>
            <person name="Kuo D.-H."/>
            <person name="Larsson T."/>
            <person name="Lv J."/>
            <person name="Arendt D."/>
            <person name="Savage R."/>
            <person name="Osoegawa K."/>
            <person name="de Jong P."/>
            <person name="Lindberg D.R."/>
            <person name="Seaver E.C."/>
            <person name="Weisblat D.A."/>
            <person name="Putnam N.H."/>
            <person name="Grigoriev I.V."/>
            <person name="Rokhsar D.S."/>
        </authorList>
    </citation>
    <scope>NUCLEOTIDE SEQUENCE</scope>
    <source>
        <strain evidence="4">I ESC-2004</strain>
    </source>
</reference>
<evidence type="ECO:0000313" key="3">
    <source>
        <dbReference type="EnsemblMetazoa" id="CapteP222435"/>
    </source>
</evidence>
<reference evidence="2 4" key="2">
    <citation type="journal article" date="2013" name="Nature">
        <title>Insights into bilaterian evolution from three spiralian genomes.</title>
        <authorList>
            <person name="Simakov O."/>
            <person name="Marletaz F."/>
            <person name="Cho S.J."/>
            <person name="Edsinger-Gonzales E."/>
            <person name="Havlak P."/>
            <person name="Hellsten U."/>
            <person name="Kuo D.H."/>
            <person name="Larsson T."/>
            <person name="Lv J."/>
            <person name="Arendt D."/>
            <person name="Savage R."/>
            <person name="Osoegawa K."/>
            <person name="de Jong P."/>
            <person name="Grimwood J."/>
            <person name="Chapman J.A."/>
            <person name="Shapiro H."/>
            <person name="Aerts A."/>
            <person name="Otillar R.P."/>
            <person name="Terry A.Y."/>
            <person name="Boore J.L."/>
            <person name="Grigoriev I.V."/>
            <person name="Lindberg D.R."/>
            <person name="Seaver E.C."/>
            <person name="Weisblat D.A."/>
            <person name="Putnam N.H."/>
            <person name="Rokhsar D.S."/>
        </authorList>
    </citation>
    <scope>NUCLEOTIDE SEQUENCE</scope>
    <source>
        <strain evidence="2 4">I ESC-2004</strain>
    </source>
</reference>
<dbReference type="GO" id="GO:0006614">
    <property type="term" value="P:SRP-dependent cotranslational protein targeting to membrane"/>
    <property type="evidence" value="ECO:0007669"/>
    <property type="project" value="InterPro"/>
</dbReference>
<dbReference type="GO" id="GO:0005047">
    <property type="term" value="F:signal recognition particle binding"/>
    <property type="evidence" value="ECO:0007669"/>
    <property type="project" value="InterPro"/>
</dbReference>
<dbReference type="OrthoDB" id="10255118at2759"/>
<dbReference type="EMBL" id="AMQN01021464">
    <property type="status" value="NOT_ANNOTATED_CDS"/>
    <property type="molecule type" value="Genomic_DNA"/>
</dbReference>
<feature type="signal peptide" evidence="1">
    <location>
        <begin position="1"/>
        <end position="17"/>
    </location>
</feature>
<dbReference type="GO" id="GO:0005786">
    <property type="term" value="C:signal recognition particle, endoplasmic reticulum targeting"/>
    <property type="evidence" value="ECO:0007669"/>
    <property type="project" value="InterPro"/>
</dbReference>
<dbReference type="InterPro" id="IPR026258">
    <property type="entry name" value="SRP68"/>
</dbReference>
<keyword evidence="4" id="KW-1185">Reference proteome</keyword>
<gene>
    <name evidence="2" type="ORF">CAPTEDRAFT_222435</name>
</gene>
<dbReference type="AlphaFoldDB" id="R7US53"/>
<dbReference type="EnsemblMetazoa" id="CapteT222435">
    <property type="protein sequence ID" value="CapteP222435"/>
    <property type="gene ID" value="CapteG222435"/>
</dbReference>
<evidence type="ECO:0000256" key="1">
    <source>
        <dbReference type="SAM" id="SignalP"/>
    </source>
</evidence>
<protein>
    <submittedName>
        <fullName evidence="2 3">Uncharacterized protein</fullName>
    </submittedName>
</protein>
<organism evidence="2">
    <name type="scientific">Capitella teleta</name>
    <name type="common">Polychaete worm</name>
    <dbReference type="NCBI Taxonomy" id="283909"/>
    <lineage>
        <taxon>Eukaryota</taxon>
        <taxon>Metazoa</taxon>
        <taxon>Spiralia</taxon>
        <taxon>Lophotrochozoa</taxon>
        <taxon>Annelida</taxon>
        <taxon>Polychaeta</taxon>
        <taxon>Sedentaria</taxon>
        <taxon>Scolecida</taxon>
        <taxon>Capitellidae</taxon>
        <taxon>Capitella</taxon>
    </lineage>
</organism>
<dbReference type="HOGENOM" id="CLU_2087088_0_0_1"/>
<dbReference type="STRING" id="283909.R7US53"/>
<keyword evidence="1" id="KW-0732">Signal</keyword>
<dbReference type="EMBL" id="KB298674">
    <property type="protein sequence ID" value="ELU08968.1"/>
    <property type="molecule type" value="Genomic_DNA"/>
</dbReference>
<accession>R7US53</accession>
<dbReference type="EMBL" id="AMQN01021463">
    <property type="status" value="NOT_ANNOTATED_CDS"/>
    <property type="molecule type" value="Genomic_DNA"/>
</dbReference>